<keyword evidence="5" id="KW-0694">RNA-binding</keyword>
<keyword evidence="2 5" id="KW-0689">Ribosomal protein</keyword>
<keyword evidence="3 5" id="KW-0687">Ribonucleoprotein</keyword>
<dbReference type="AlphaFoldDB" id="A0A2G9Z9M4"/>
<dbReference type="Gene3D" id="6.10.250.290">
    <property type="match status" value="1"/>
</dbReference>
<dbReference type="InterPro" id="IPR022973">
    <property type="entry name" value="Ribosomal_uL10_bac"/>
</dbReference>
<dbReference type="GO" id="GO:0006412">
    <property type="term" value="P:translation"/>
    <property type="evidence" value="ECO:0007669"/>
    <property type="project" value="UniProtKB-UniRule"/>
</dbReference>
<dbReference type="InterPro" id="IPR047865">
    <property type="entry name" value="Ribosomal_uL10_bac_type"/>
</dbReference>
<dbReference type="HAMAP" id="MF_00362">
    <property type="entry name" value="Ribosomal_uL10"/>
    <property type="match status" value="1"/>
</dbReference>
<evidence type="ECO:0000256" key="3">
    <source>
        <dbReference type="ARBA" id="ARBA00023274"/>
    </source>
</evidence>
<dbReference type="PANTHER" id="PTHR11560">
    <property type="entry name" value="39S RIBOSOMAL PROTEIN L10, MITOCHONDRIAL"/>
    <property type="match status" value="1"/>
</dbReference>
<comment type="similarity">
    <text evidence="1 5">Belongs to the universal ribosomal protein uL10 family.</text>
</comment>
<dbReference type="CDD" id="cd05797">
    <property type="entry name" value="Ribosomal_L10"/>
    <property type="match status" value="1"/>
</dbReference>
<dbReference type="InterPro" id="IPR001790">
    <property type="entry name" value="Ribosomal_uL10"/>
</dbReference>
<sequence length="182" mass="19903">MKTKAQKQQTVETGVKDLKWSETVIVADFTGIPTAEMNVLRKSLRAMGAVFHVVKKRLLKIIFEKEGIAVDPKQFAGQTGVVFSPKDMVETAGAVYRFGTRLAASLAGSRRGASAKREGKVSFKILGGLEVKEKKFMDGADVECIGALPGREALLGQLAYILTAPIKKFLFVLNEKIKMVEK</sequence>
<evidence type="ECO:0000256" key="1">
    <source>
        <dbReference type="ARBA" id="ARBA00008889"/>
    </source>
</evidence>
<comment type="caution">
    <text evidence="6">The sequence shown here is derived from an EMBL/GenBank/DDBJ whole genome shotgun (WGS) entry which is preliminary data.</text>
</comment>
<evidence type="ECO:0000256" key="5">
    <source>
        <dbReference type="HAMAP-Rule" id="MF_00362"/>
    </source>
</evidence>
<dbReference type="GO" id="GO:1990904">
    <property type="term" value="C:ribonucleoprotein complex"/>
    <property type="evidence" value="ECO:0007669"/>
    <property type="project" value="UniProtKB-KW"/>
</dbReference>
<evidence type="ECO:0000313" key="7">
    <source>
        <dbReference type="Proteomes" id="UP000228812"/>
    </source>
</evidence>
<organism evidence="6 7">
    <name type="scientific">Candidatus Jorgensenbacteria bacterium CG23_combo_of_CG06-09_8_20_14_all_54_14</name>
    <dbReference type="NCBI Taxonomy" id="1974595"/>
    <lineage>
        <taxon>Bacteria</taxon>
        <taxon>Candidatus Joergenseniibacteriota</taxon>
    </lineage>
</organism>
<dbReference type="Gene3D" id="3.30.70.1730">
    <property type="match status" value="1"/>
</dbReference>
<evidence type="ECO:0000256" key="4">
    <source>
        <dbReference type="ARBA" id="ARBA00035202"/>
    </source>
</evidence>
<proteinExistence type="inferred from homology"/>
<evidence type="ECO:0000256" key="2">
    <source>
        <dbReference type="ARBA" id="ARBA00022980"/>
    </source>
</evidence>
<dbReference type="Proteomes" id="UP000228812">
    <property type="component" value="Unassembled WGS sequence"/>
</dbReference>
<comment type="subunit">
    <text evidence="5">Part of the ribosomal stalk of the 50S ribosomal subunit. The N-terminus interacts with L11 and the large rRNA to form the base of the stalk. The C-terminus forms an elongated spine to which L12 dimers bind in a sequential fashion forming a multimeric L10(L12)X complex.</text>
</comment>
<dbReference type="EMBL" id="PCRZ01000030">
    <property type="protein sequence ID" value="PIP29872.1"/>
    <property type="molecule type" value="Genomic_DNA"/>
</dbReference>
<name>A0A2G9Z9M4_9BACT</name>
<protein>
    <recommendedName>
        <fullName evidence="4 5">Large ribosomal subunit protein uL10</fullName>
    </recommendedName>
</protein>
<dbReference type="InterPro" id="IPR043141">
    <property type="entry name" value="Ribosomal_uL10-like_sf"/>
</dbReference>
<gene>
    <name evidence="5 6" type="primary">rplJ</name>
    <name evidence="6" type="ORF">COX26_01715</name>
</gene>
<accession>A0A2G9Z9M4</accession>
<dbReference type="SUPFAM" id="SSF160369">
    <property type="entry name" value="Ribosomal protein L10-like"/>
    <property type="match status" value="1"/>
</dbReference>
<reference evidence="6 7" key="1">
    <citation type="submission" date="2017-09" db="EMBL/GenBank/DDBJ databases">
        <title>Depth-based differentiation of microbial function through sediment-hosted aquifers and enrichment of novel symbionts in the deep terrestrial subsurface.</title>
        <authorList>
            <person name="Probst A.J."/>
            <person name="Ladd B."/>
            <person name="Jarett J.K."/>
            <person name="Geller-Mcgrath D.E."/>
            <person name="Sieber C.M."/>
            <person name="Emerson J.B."/>
            <person name="Anantharaman K."/>
            <person name="Thomas B.C."/>
            <person name="Malmstrom R."/>
            <person name="Stieglmeier M."/>
            <person name="Klingl A."/>
            <person name="Woyke T."/>
            <person name="Ryan C.M."/>
            <person name="Banfield J.F."/>
        </authorList>
    </citation>
    <scope>NUCLEOTIDE SEQUENCE [LARGE SCALE GENOMIC DNA]</scope>
    <source>
        <strain evidence="6">CG23_combo_of_CG06-09_8_20_14_all_54_14</strain>
    </source>
</reference>
<evidence type="ECO:0000313" key="6">
    <source>
        <dbReference type="EMBL" id="PIP29872.1"/>
    </source>
</evidence>
<comment type="function">
    <text evidence="5">Forms part of the ribosomal stalk, playing a central role in the interaction of the ribosome with GTP-bound translation factors.</text>
</comment>
<keyword evidence="5" id="KW-0699">rRNA-binding</keyword>
<dbReference type="GO" id="GO:0005840">
    <property type="term" value="C:ribosome"/>
    <property type="evidence" value="ECO:0007669"/>
    <property type="project" value="UniProtKB-KW"/>
</dbReference>
<dbReference type="GO" id="GO:0070180">
    <property type="term" value="F:large ribosomal subunit rRNA binding"/>
    <property type="evidence" value="ECO:0007669"/>
    <property type="project" value="UniProtKB-UniRule"/>
</dbReference>
<dbReference type="Pfam" id="PF00466">
    <property type="entry name" value="Ribosomal_L10"/>
    <property type="match status" value="1"/>
</dbReference>